<accession>A0A6I4T2F0</accession>
<evidence type="ECO:0000259" key="5">
    <source>
        <dbReference type="Pfam" id="PF00703"/>
    </source>
</evidence>
<dbReference type="Gene3D" id="2.60.120.260">
    <property type="entry name" value="Galactose-binding domain-like"/>
    <property type="match status" value="1"/>
</dbReference>
<feature type="signal peptide" evidence="4">
    <location>
        <begin position="1"/>
        <end position="23"/>
    </location>
</feature>
<dbReference type="InterPro" id="IPR006104">
    <property type="entry name" value="Glyco_hydro_2_N"/>
</dbReference>
<keyword evidence="4" id="KW-0732">Signal</keyword>
<keyword evidence="3" id="KW-0326">Glycosidase</keyword>
<dbReference type="OrthoDB" id="9758603at2"/>
<dbReference type="Gene3D" id="2.60.40.10">
    <property type="entry name" value="Immunoglobulins"/>
    <property type="match status" value="2"/>
</dbReference>
<dbReference type="PANTHER" id="PTHR42732:SF1">
    <property type="entry name" value="BETA-MANNOSIDASE"/>
    <property type="match status" value="1"/>
</dbReference>
<dbReference type="InterPro" id="IPR006102">
    <property type="entry name" value="Ig-like_GH2"/>
</dbReference>
<dbReference type="PRINTS" id="PR00132">
    <property type="entry name" value="GLHYDRLASE2"/>
</dbReference>
<dbReference type="InterPro" id="IPR032311">
    <property type="entry name" value="DUF4982"/>
</dbReference>
<dbReference type="Gene3D" id="3.20.20.80">
    <property type="entry name" value="Glycosidases"/>
    <property type="match status" value="1"/>
</dbReference>
<evidence type="ECO:0000313" key="10">
    <source>
        <dbReference type="EMBL" id="MXO64512.1"/>
    </source>
</evidence>
<evidence type="ECO:0000259" key="7">
    <source>
        <dbReference type="Pfam" id="PF02837"/>
    </source>
</evidence>
<name>A0A6I4T2F0_9SPHN</name>
<dbReference type="GO" id="GO:0005975">
    <property type="term" value="P:carbohydrate metabolic process"/>
    <property type="evidence" value="ECO:0007669"/>
    <property type="project" value="InterPro"/>
</dbReference>
<dbReference type="SUPFAM" id="SSF49785">
    <property type="entry name" value="Galactose-binding domain-like"/>
    <property type="match status" value="1"/>
</dbReference>
<evidence type="ECO:0000259" key="9">
    <source>
        <dbReference type="Pfam" id="PF16355"/>
    </source>
</evidence>
<dbReference type="Pfam" id="PF11721">
    <property type="entry name" value="Malectin"/>
    <property type="match status" value="1"/>
</dbReference>
<dbReference type="EMBL" id="WTYT01000001">
    <property type="protein sequence ID" value="MXO64512.1"/>
    <property type="molecule type" value="Genomic_DNA"/>
</dbReference>
<dbReference type="RefSeq" id="WP_160734937.1">
    <property type="nucleotide sequence ID" value="NZ_WTYT01000001.1"/>
</dbReference>
<comment type="similarity">
    <text evidence="1">Belongs to the glycosyl hydrolase 2 family.</text>
</comment>
<dbReference type="PANTHER" id="PTHR42732">
    <property type="entry name" value="BETA-GALACTOSIDASE"/>
    <property type="match status" value="1"/>
</dbReference>
<evidence type="ECO:0000256" key="3">
    <source>
        <dbReference type="ARBA" id="ARBA00023295"/>
    </source>
</evidence>
<dbReference type="Pfam" id="PF02837">
    <property type="entry name" value="Glyco_hydro_2_N"/>
    <property type="match status" value="1"/>
</dbReference>
<organism evidence="10 11">
    <name type="scientific">Altericroceibacterium endophyticum</name>
    <dbReference type="NCBI Taxonomy" id="1808508"/>
    <lineage>
        <taxon>Bacteria</taxon>
        <taxon>Pseudomonadati</taxon>
        <taxon>Pseudomonadota</taxon>
        <taxon>Alphaproteobacteria</taxon>
        <taxon>Sphingomonadales</taxon>
        <taxon>Erythrobacteraceae</taxon>
        <taxon>Altericroceibacterium</taxon>
    </lineage>
</organism>
<dbReference type="InterPro" id="IPR013783">
    <property type="entry name" value="Ig-like_fold"/>
</dbReference>
<gene>
    <name evidence="10" type="ORF">GRI91_01900</name>
</gene>
<dbReference type="Pfam" id="PF02836">
    <property type="entry name" value="Glyco_hydro_2_C"/>
    <property type="match status" value="1"/>
</dbReference>
<dbReference type="InterPro" id="IPR006101">
    <property type="entry name" value="Glyco_hydro_2"/>
</dbReference>
<evidence type="ECO:0000313" key="11">
    <source>
        <dbReference type="Proteomes" id="UP000438476"/>
    </source>
</evidence>
<feature type="chain" id="PRO_5026178254" evidence="4">
    <location>
        <begin position="24"/>
        <end position="898"/>
    </location>
</feature>
<dbReference type="GO" id="GO:0004553">
    <property type="term" value="F:hydrolase activity, hydrolyzing O-glycosyl compounds"/>
    <property type="evidence" value="ECO:0007669"/>
    <property type="project" value="InterPro"/>
</dbReference>
<evidence type="ECO:0000259" key="8">
    <source>
        <dbReference type="Pfam" id="PF11721"/>
    </source>
</evidence>
<evidence type="ECO:0000256" key="2">
    <source>
        <dbReference type="ARBA" id="ARBA00022801"/>
    </source>
</evidence>
<dbReference type="SUPFAM" id="SSF51445">
    <property type="entry name" value="(Trans)glycosidases"/>
    <property type="match status" value="1"/>
</dbReference>
<dbReference type="InterPro" id="IPR017853">
    <property type="entry name" value="GH"/>
</dbReference>
<keyword evidence="2 10" id="KW-0378">Hydrolase</keyword>
<feature type="domain" description="Glycoside hydrolase family 2 immunoglobulin-like beta-sandwich" evidence="5">
    <location>
        <begin position="222"/>
        <end position="328"/>
    </location>
</feature>
<dbReference type="InterPro" id="IPR008979">
    <property type="entry name" value="Galactose-bd-like_sf"/>
</dbReference>
<evidence type="ECO:0000256" key="1">
    <source>
        <dbReference type="ARBA" id="ARBA00007401"/>
    </source>
</evidence>
<sequence>MKVLASVSLAVLGLASLPGTGHAQDAIAAANTPAPDRRSTISLSKGWQFNLVGTAENGDDRPKEGNWETVSVPHSWNRIGYYKADTVNDRINTEDNVNKTQGIGWYYLEFEAPAATNGQRAFLEFDAASRSAEVWLNGQPVGENRNPFGRFRLDVTDALKFGAGNTLYVKVDNSAPVDGASTEDTLPLTGDFFVRGGLYRPVNLIITEPVHIDLLDSGGPGVYARTEFIEGEAASVNVRTLVKNDAATPQPIAVITSLLDASGREVATRNDKLSLGAGEQGEVSGDLRVNDPHLWQGTEDPYLYSLRTEIRSIDGKLLDALNQNFGLRTVELDPERGFLLNGKPYRLLGAGLHQDNEQSGWALSEEEVALTMETAREMGANALRLSHYQHGSPIHDLADKYGIVLWDEIALVTAWTTNDDQTVAPEKLRANARQQIRDMVRQNYNHPSVAVWGIANEVDFGPTRPDFLGRPPAKVPSPRSLLSELYEVTKAIDPTRSVVLAQCCELRVEDGVPVVADLVDAVGANRYFGWYYGKPSDLGPHLDKLLATHPDKPLAVSEIGAGGSIDLHTDNPLGGPIDMGGSTQPEEFQTWLHEQSWQQLKDRDYLWGVFLWNAIDFGTSVRQEGNSVDINTKGLVTYDRAIRKDAWYFYRANWSDEPTVHITGRRYIDRAYPVTDIRVHSNADSTSLTLNGRDLGTLNDCPEMVCVWQDVRLTPGTNIVRAMGSFDGREVEDEISWQLGASQVGAFRIDSGAILAADAPVQFGSDNFFQGGVAGTADTLRRGRPPIRADIAQTDRRDIVATFRTGDFEYHVPTEKGAYCVTLTFVEPEANPGERVFNVKANGKLVLPAYDISRQAGGVLTAVKESFEIRSESDKLTLDFDPVTGAAIVSAIEVEPLR</sequence>
<evidence type="ECO:0000256" key="4">
    <source>
        <dbReference type="SAM" id="SignalP"/>
    </source>
</evidence>
<evidence type="ECO:0000259" key="6">
    <source>
        <dbReference type="Pfam" id="PF02836"/>
    </source>
</evidence>
<dbReference type="InterPro" id="IPR006103">
    <property type="entry name" value="Glyco_hydro_2_cat"/>
</dbReference>
<feature type="domain" description="DUF4982" evidence="9">
    <location>
        <begin position="674"/>
        <end position="731"/>
    </location>
</feature>
<feature type="domain" description="Malectin" evidence="8">
    <location>
        <begin position="757"/>
        <end position="881"/>
    </location>
</feature>
<dbReference type="InterPro" id="IPR036156">
    <property type="entry name" value="Beta-gal/glucu_dom_sf"/>
</dbReference>
<keyword evidence="11" id="KW-1185">Reference proteome</keyword>
<dbReference type="Proteomes" id="UP000438476">
    <property type="component" value="Unassembled WGS sequence"/>
</dbReference>
<feature type="domain" description="Glycoside hydrolase family 2 catalytic" evidence="6">
    <location>
        <begin position="337"/>
        <end position="644"/>
    </location>
</feature>
<dbReference type="AlphaFoldDB" id="A0A6I4T2F0"/>
<comment type="caution">
    <text evidence="10">The sequence shown here is derived from an EMBL/GenBank/DDBJ whole genome shotgun (WGS) entry which is preliminary data.</text>
</comment>
<dbReference type="Pfam" id="PF00703">
    <property type="entry name" value="Glyco_hydro_2"/>
    <property type="match status" value="1"/>
</dbReference>
<protein>
    <submittedName>
        <fullName evidence="10">Glycoside hydrolase family 2</fullName>
    </submittedName>
</protein>
<dbReference type="Pfam" id="PF16355">
    <property type="entry name" value="DUF4982"/>
    <property type="match status" value="1"/>
</dbReference>
<proteinExistence type="inferred from homology"/>
<reference evidence="10 11" key="1">
    <citation type="submission" date="2019-12" db="EMBL/GenBank/DDBJ databases">
        <title>Genomic-based taxomic classification of the family Erythrobacteraceae.</title>
        <authorList>
            <person name="Xu L."/>
        </authorList>
    </citation>
    <scope>NUCLEOTIDE SEQUENCE [LARGE SCALE GENOMIC DNA]</scope>
    <source>
        <strain evidence="10 11">LMG 29518</strain>
    </source>
</reference>
<dbReference type="SUPFAM" id="SSF49303">
    <property type="entry name" value="beta-Galactosidase/glucuronidase domain"/>
    <property type="match status" value="1"/>
</dbReference>
<dbReference type="Gene3D" id="2.60.120.430">
    <property type="entry name" value="Galactose-binding lectin"/>
    <property type="match status" value="1"/>
</dbReference>
<dbReference type="InterPro" id="IPR051913">
    <property type="entry name" value="GH2_Domain-Containing"/>
</dbReference>
<feature type="domain" description="Glycosyl hydrolases family 2 sugar binding" evidence="7">
    <location>
        <begin position="43"/>
        <end position="205"/>
    </location>
</feature>
<dbReference type="InterPro" id="IPR021720">
    <property type="entry name" value="Malectin_dom"/>
</dbReference>